<comment type="similarity">
    <text evidence="2 7">Belongs to the prokaryotic/mitochondrial release factor family.</text>
</comment>
<evidence type="ECO:0000256" key="5">
    <source>
        <dbReference type="ARBA" id="ARBA00022917"/>
    </source>
</evidence>
<keyword evidence="5 7" id="KW-0648">Protein biosynthesis</keyword>
<dbReference type="InterPro" id="IPR045853">
    <property type="entry name" value="Pep_chain_release_fac_I_sf"/>
</dbReference>
<gene>
    <name evidence="7 10" type="primary">prfA</name>
    <name evidence="10" type="ORF">NP075_05435</name>
</gene>
<dbReference type="Pfam" id="PF00472">
    <property type="entry name" value="RF-1"/>
    <property type="match status" value="1"/>
</dbReference>
<keyword evidence="4 7" id="KW-0963">Cytoplasm</keyword>
<dbReference type="SMART" id="SM00937">
    <property type="entry name" value="PCRF"/>
    <property type="match status" value="1"/>
</dbReference>
<dbReference type="PANTHER" id="PTHR43804:SF7">
    <property type="entry name" value="LD18447P"/>
    <property type="match status" value="1"/>
</dbReference>
<dbReference type="InterPro" id="IPR005139">
    <property type="entry name" value="PCRF"/>
</dbReference>
<evidence type="ECO:0000256" key="1">
    <source>
        <dbReference type="ARBA" id="ARBA00002986"/>
    </source>
</evidence>
<name>A0ABY5K6U6_9CELL</name>
<comment type="subcellular location">
    <subcellularLocation>
        <location evidence="7">Cytoplasm</location>
    </subcellularLocation>
</comment>
<sequence>MVVSARAPALSLCAGRPARAGSRSVGGQQVEQLDAVEAMLAEHAQIERDLSDPSVHADAGRARRLGRRYAELGRVVQAYRQWRAAADDAQAAAELAAEDAGFAAELPALQAAAAESAERLHRVLVPRDPDDGRDAILEIKAGEGGEESALFAGDLLRMYTRYAERQGWSVQVLDLTPSDLGGVKDVQVAVKARTAGPPEDGVWAHLKYEGGVHRVQRVPVTESQGRIHTSAAGVMVFPEADDDGDVDIDQNDLRIDVYRSSGPGGQSVNTTDSAVRITHVPTGIVVSMQNEKSQLQNREQAMRVLRARLLAARQEEAAAAASEARRSQVRTVDRSERIRTYNFPENRIADHRTGFKAYNLDQVLDGDLGPVIASALEADEAARLAAAGGVPA</sequence>
<organism evidence="10 11">
    <name type="scientific">Cellulomonas wangsupingiae</name>
    <dbReference type="NCBI Taxonomy" id="2968085"/>
    <lineage>
        <taxon>Bacteria</taxon>
        <taxon>Bacillati</taxon>
        <taxon>Actinomycetota</taxon>
        <taxon>Actinomycetes</taxon>
        <taxon>Micrococcales</taxon>
        <taxon>Cellulomonadaceae</taxon>
        <taxon>Cellulomonas</taxon>
    </lineage>
</organism>
<dbReference type="InterPro" id="IPR004373">
    <property type="entry name" value="RF-1"/>
</dbReference>
<dbReference type="Gene3D" id="6.10.140.1950">
    <property type="match status" value="1"/>
</dbReference>
<evidence type="ECO:0000256" key="6">
    <source>
        <dbReference type="ARBA" id="ARBA00050039"/>
    </source>
</evidence>
<keyword evidence="3 7" id="KW-0488">Methylation</keyword>
<comment type="PTM">
    <text evidence="7">Methylated by PrmC. Methylation increases the termination efficiency of RF1.</text>
</comment>
<evidence type="ECO:0000256" key="3">
    <source>
        <dbReference type="ARBA" id="ARBA00022481"/>
    </source>
</evidence>
<feature type="domain" description="Prokaryotic-type class I peptide chain release factors" evidence="9">
    <location>
        <begin position="259"/>
        <end position="275"/>
    </location>
</feature>
<dbReference type="EMBL" id="CP101989">
    <property type="protein sequence ID" value="UUI66166.1"/>
    <property type="molecule type" value="Genomic_DNA"/>
</dbReference>
<dbReference type="Gene3D" id="3.30.160.20">
    <property type="match status" value="1"/>
</dbReference>
<evidence type="ECO:0000256" key="4">
    <source>
        <dbReference type="ARBA" id="ARBA00022490"/>
    </source>
</evidence>
<evidence type="ECO:0000313" key="10">
    <source>
        <dbReference type="EMBL" id="UUI66166.1"/>
    </source>
</evidence>
<dbReference type="HAMAP" id="MF_00093">
    <property type="entry name" value="Rel_fac_1"/>
    <property type="match status" value="1"/>
</dbReference>
<dbReference type="NCBIfam" id="NF001859">
    <property type="entry name" value="PRK00591.1"/>
    <property type="match status" value="1"/>
</dbReference>
<dbReference type="PANTHER" id="PTHR43804">
    <property type="entry name" value="LD18447P"/>
    <property type="match status" value="1"/>
</dbReference>
<dbReference type="Proteomes" id="UP001317322">
    <property type="component" value="Chromosome"/>
</dbReference>
<proteinExistence type="inferred from homology"/>
<evidence type="ECO:0000256" key="8">
    <source>
        <dbReference type="SAM" id="Coils"/>
    </source>
</evidence>
<protein>
    <recommendedName>
        <fullName evidence="6 7">Peptide chain release factor 1</fullName>
        <shortName evidence="7">RF-1</shortName>
    </recommendedName>
</protein>
<dbReference type="Pfam" id="PF03462">
    <property type="entry name" value="PCRF"/>
    <property type="match status" value="1"/>
</dbReference>
<evidence type="ECO:0000256" key="2">
    <source>
        <dbReference type="ARBA" id="ARBA00010835"/>
    </source>
</evidence>
<dbReference type="InterPro" id="IPR000352">
    <property type="entry name" value="Pep_chain_release_fac_I"/>
</dbReference>
<keyword evidence="11" id="KW-1185">Reference proteome</keyword>
<evidence type="ECO:0000256" key="7">
    <source>
        <dbReference type="HAMAP-Rule" id="MF_00093"/>
    </source>
</evidence>
<reference evidence="10 11" key="1">
    <citation type="submission" date="2022-07" db="EMBL/GenBank/DDBJ databases">
        <title>Novel species in genus cellulomonas.</title>
        <authorList>
            <person name="Ye L."/>
        </authorList>
    </citation>
    <scope>NUCLEOTIDE SEQUENCE [LARGE SCALE GENOMIC DNA]</scope>
    <source>
        <strain evidence="11">zg-Y908</strain>
    </source>
</reference>
<feature type="modified residue" description="N5-methylglutamine" evidence="7">
    <location>
        <position position="266"/>
    </location>
</feature>
<dbReference type="InterPro" id="IPR050057">
    <property type="entry name" value="Prokaryotic/Mito_RF"/>
</dbReference>
<dbReference type="NCBIfam" id="TIGR00019">
    <property type="entry name" value="prfA"/>
    <property type="match status" value="1"/>
</dbReference>
<accession>A0ABY5K6U6</accession>
<dbReference type="Gene3D" id="3.30.70.1660">
    <property type="match status" value="1"/>
</dbReference>
<dbReference type="PROSITE" id="PS00745">
    <property type="entry name" value="RF_PROK_I"/>
    <property type="match status" value="1"/>
</dbReference>
<comment type="function">
    <text evidence="1 7">Peptide chain release factor 1 directs the termination of translation in response to the peptide chain termination codons UAG and UAA.</text>
</comment>
<feature type="coiled-coil region" evidence="8">
    <location>
        <begin position="288"/>
        <end position="315"/>
    </location>
</feature>
<evidence type="ECO:0000313" key="11">
    <source>
        <dbReference type="Proteomes" id="UP001317322"/>
    </source>
</evidence>
<dbReference type="SUPFAM" id="SSF75620">
    <property type="entry name" value="Release factor"/>
    <property type="match status" value="1"/>
</dbReference>
<evidence type="ECO:0000259" key="9">
    <source>
        <dbReference type="PROSITE" id="PS00745"/>
    </source>
</evidence>
<keyword evidence="8" id="KW-0175">Coiled coil</keyword>